<dbReference type="InterPro" id="IPR023346">
    <property type="entry name" value="Lysozyme-like_dom_sf"/>
</dbReference>
<gene>
    <name evidence="1" type="ORF">ATN88_09100</name>
</gene>
<dbReference type="OrthoDB" id="9815229at2"/>
<sequence length="152" mass="17406">MADFSLSFEHLIEDVFQVDSLDSHLEGLPLERLGDQAGLWQKVLKATGWRMDEFDLFFRECYRANVWQVLRADDIRSQAIADSLFRYASYSNCTHAIRLMQVTLGLPATGVMSDADIQYLNIIREETFYLNFGRGKVASWLQTSSLALKFAP</sequence>
<protein>
    <submittedName>
        <fullName evidence="1">Uncharacterized protein</fullName>
    </submittedName>
</protein>
<keyword evidence="2" id="KW-1185">Reference proteome</keyword>
<evidence type="ECO:0000313" key="2">
    <source>
        <dbReference type="Proteomes" id="UP000070529"/>
    </source>
</evidence>
<dbReference type="AlphaFoldDB" id="A0A135IA30"/>
<dbReference type="Gene3D" id="1.20.141.10">
    <property type="entry name" value="Chitosanase, subunit A, domain 1"/>
    <property type="match status" value="1"/>
</dbReference>
<proteinExistence type="predicted"/>
<comment type="caution">
    <text evidence="1">The sequence shown here is derived from an EMBL/GenBank/DDBJ whole genome shotgun (WGS) entry which is preliminary data.</text>
</comment>
<evidence type="ECO:0000313" key="1">
    <source>
        <dbReference type="EMBL" id="KXF82311.1"/>
    </source>
</evidence>
<organism evidence="1 2">
    <name type="scientific">Enterovibrio coralii</name>
    <dbReference type="NCBI Taxonomy" id="294935"/>
    <lineage>
        <taxon>Bacteria</taxon>
        <taxon>Pseudomonadati</taxon>
        <taxon>Pseudomonadota</taxon>
        <taxon>Gammaproteobacteria</taxon>
        <taxon>Vibrionales</taxon>
        <taxon>Vibrionaceae</taxon>
        <taxon>Enterovibrio</taxon>
    </lineage>
</organism>
<dbReference type="STRING" id="294935.ATN88_09100"/>
<dbReference type="Proteomes" id="UP000070529">
    <property type="component" value="Unassembled WGS sequence"/>
</dbReference>
<dbReference type="RefSeq" id="WP_067413588.1">
    <property type="nucleotide sequence ID" value="NZ_LNTY01000025.1"/>
</dbReference>
<dbReference type="EMBL" id="LNTY01000025">
    <property type="protein sequence ID" value="KXF82311.1"/>
    <property type="molecule type" value="Genomic_DNA"/>
</dbReference>
<reference evidence="1 2" key="1">
    <citation type="submission" date="2015-11" db="EMBL/GenBank/DDBJ databases">
        <title>Genomic Taxonomy of the Vibrionaceae.</title>
        <authorList>
            <person name="Gomez-Gil B."/>
            <person name="Enciso-Ibarra J."/>
        </authorList>
    </citation>
    <scope>NUCLEOTIDE SEQUENCE [LARGE SCALE GENOMIC DNA]</scope>
    <source>
        <strain evidence="1 2">CAIM 912</strain>
    </source>
</reference>
<dbReference type="SUPFAM" id="SSF53955">
    <property type="entry name" value="Lysozyme-like"/>
    <property type="match status" value="1"/>
</dbReference>
<accession>A0A135IA30</accession>
<name>A0A135IA30_9GAMM</name>